<proteinExistence type="inferred from homology"/>
<evidence type="ECO:0000256" key="3">
    <source>
        <dbReference type="ARBA" id="ARBA00022777"/>
    </source>
</evidence>
<gene>
    <name evidence="5" type="ORF">SSIM_06730</name>
</gene>
<evidence type="ECO:0000313" key="5">
    <source>
        <dbReference type="EMBL" id="ERS93392.1"/>
    </source>
</evidence>
<dbReference type="InterPro" id="IPR052700">
    <property type="entry name" value="Carb_kinase_PfkB-like"/>
</dbReference>
<dbReference type="Proteomes" id="UP000017131">
    <property type="component" value="Unassembled WGS sequence"/>
</dbReference>
<dbReference type="CDD" id="cd01166">
    <property type="entry name" value="KdgK"/>
    <property type="match status" value="1"/>
</dbReference>
<dbReference type="RefSeq" id="WP_002479889.1">
    <property type="nucleotide sequence ID" value="NZ_AXDY01000005.1"/>
</dbReference>
<dbReference type="EMBL" id="AXDY01000005">
    <property type="protein sequence ID" value="ERS93392.1"/>
    <property type="molecule type" value="Genomic_DNA"/>
</dbReference>
<keyword evidence="6" id="KW-1185">Reference proteome</keyword>
<sequence>MNFITLGEIMMRLTPPNHQTITETTSFDAVYGGAETNVAVGLAGFGVSTQVITGLPQNELGQAVLRTLRKYGVGTDHIVQADGRLGVYYLEKGFAYRPSKVVYDRANSVFSQLDTTSIDFEAAFKNQQWFHFTGITPALNEQLFKVTLQAAKAAKSQGLFVSCDLNFRAALWSFETAREAMSELLPYVDLIFGYEPLSLTNEDGTDKKDGLDRLASIETLKPYLAEIHERYDIEYIAFTQRKNFTNSRNRLQGFISHRNHIEQTAQFDSDILDRVGTGDAFSTGIIYGLMENWDLRTTVQFAINNMLYKHAIHGDYHTADVETIFQITDSADIKR</sequence>
<comment type="caution">
    <text evidence="5">The sequence shown here is derived from an EMBL/GenBank/DDBJ whole genome shotgun (WGS) entry which is preliminary data.</text>
</comment>
<accession>A0ABP2YUF8</accession>
<dbReference type="SUPFAM" id="SSF53613">
    <property type="entry name" value="Ribokinase-like"/>
    <property type="match status" value="1"/>
</dbReference>
<dbReference type="PANTHER" id="PTHR43320:SF2">
    <property type="entry name" value="2-DEHYDRO-3-DEOXYGLUCONOKINASE_2-DEHYDRO-3-DEOXYGALACTONOKINASE"/>
    <property type="match status" value="1"/>
</dbReference>
<dbReference type="InterPro" id="IPR029056">
    <property type="entry name" value="Ribokinase-like"/>
</dbReference>
<comment type="similarity">
    <text evidence="1">Belongs to the carbohydrate kinase PfkB family.</text>
</comment>
<keyword evidence="3" id="KW-0418">Kinase</keyword>
<evidence type="ECO:0000259" key="4">
    <source>
        <dbReference type="Pfam" id="PF00294"/>
    </source>
</evidence>
<evidence type="ECO:0000256" key="1">
    <source>
        <dbReference type="ARBA" id="ARBA00010688"/>
    </source>
</evidence>
<evidence type="ECO:0000313" key="6">
    <source>
        <dbReference type="Proteomes" id="UP000017131"/>
    </source>
</evidence>
<dbReference type="Gene3D" id="3.40.1190.20">
    <property type="match status" value="1"/>
</dbReference>
<keyword evidence="2" id="KW-0808">Transferase</keyword>
<dbReference type="InterPro" id="IPR011611">
    <property type="entry name" value="PfkB_dom"/>
</dbReference>
<organism evidence="5 6">
    <name type="scientific">Staphylococcus simulans UMC-CNS-990</name>
    <dbReference type="NCBI Taxonomy" id="1405498"/>
    <lineage>
        <taxon>Bacteria</taxon>
        <taxon>Bacillati</taxon>
        <taxon>Bacillota</taxon>
        <taxon>Bacilli</taxon>
        <taxon>Bacillales</taxon>
        <taxon>Staphylococcaceae</taxon>
        <taxon>Staphylococcus</taxon>
    </lineage>
</organism>
<dbReference type="Pfam" id="PF00294">
    <property type="entry name" value="PfkB"/>
    <property type="match status" value="1"/>
</dbReference>
<reference evidence="5 6" key="1">
    <citation type="journal article" date="2013" name="Genome Announc.">
        <title>Draft Genome Sequence of Staphylococcus simulans UMC-CNS-990, Isolated from a Case of Chronic Bovine Mastitis.</title>
        <authorList>
            <person name="Calcutt M.J."/>
            <person name="Foecking M.F."/>
            <person name="Hsieh H.Y."/>
            <person name="Perry J."/>
            <person name="Stewart G.C."/>
            <person name="Middleton J.R."/>
        </authorList>
    </citation>
    <scope>NUCLEOTIDE SEQUENCE [LARGE SCALE GENOMIC DNA]</scope>
    <source>
        <strain evidence="5 6">UMC-CNS-990</strain>
    </source>
</reference>
<name>A0ABP2YUF8_STASI</name>
<evidence type="ECO:0000256" key="2">
    <source>
        <dbReference type="ARBA" id="ARBA00022679"/>
    </source>
</evidence>
<protein>
    <recommendedName>
        <fullName evidence="4">Carbohydrate kinase PfkB domain-containing protein</fullName>
    </recommendedName>
</protein>
<dbReference type="PANTHER" id="PTHR43320">
    <property type="entry name" value="SUGAR KINASE"/>
    <property type="match status" value="1"/>
</dbReference>
<feature type="domain" description="Carbohydrate kinase PfkB" evidence="4">
    <location>
        <begin position="5"/>
        <end position="302"/>
    </location>
</feature>